<proteinExistence type="predicted"/>
<name>A0A6A5VT60_9PLEO</name>
<organism evidence="1 2">
    <name type="scientific">Bimuria novae-zelandiae CBS 107.79</name>
    <dbReference type="NCBI Taxonomy" id="1447943"/>
    <lineage>
        <taxon>Eukaryota</taxon>
        <taxon>Fungi</taxon>
        <taxon>Dikarya</taxon>
        <taxon>Ascomycota</taxon>
        <taxon>Pezizomycotina</taxon>
        <taxon>Dothideomycetes</taxon>
        <taxon>Pleosporomycetidae</taxon>
        <taxon>Pleosporales</taxon>
        <taxon>Massarineae</taxon>
        <taxon>Didymosphaeriaceae</taxon>
        <taxon>Bimuria</taxon>
    </lineage>
</organism>
<accession>A0A6A5VT60</accession>
<sequence length="168" mass="19874">MTLSYRACDHFPDFLHRQVTRPRGTLQICRSTWLSVLLHSFRGFPNIPRYWILDTFQQWMMAQREGHTPWLEFYPFQDQVIAGYDQSDPNGVLLVDMGVVWAKRFLKFGDSTRTCLDAWCSRICQGRLRKCLKALRWKQCRMISSHLSLFSVRLLSVLNIIRVAESMR</sequence>
<dbReference type="AlphaFoldDB" id="A0A6A5VT60"/>
<keyword evidence="2" id="KW-1185">Reference proteome</keyword>
<evidence type="ECO:0000313" key="1">
    <source>
        <dbReference type="EMBL" id="KAF1980095.1"/>
    </source>
</evidence>
<protein>
    <submittedName>
        <fullName evidence="1">Uncharacterized protein</fullName>
    </submittedName>
</protein>
<evidence type="ECO:0000313" key="2">
    <source>
        <dbReference type="Proteomes" id="UP000800036"/>
    </source>
</evidence>
<dbReference type="EMBL" id="ML976656">
    <property type="protein sequence ID" value="KAF1980095.1"/>
    <property type="molecule type" value="Genomic_DNA"/>
</dbReference>
<gene>
    <name evidence="1" type="ORF">BU23DRAFT_2262</name>
</gene>
<reference evidence="1" key="1">
    <citation type="journal article" date="2020" name="Stud. Mycol.">
        <title>101 Dothideomycetes genomes: a test case for predicting lifestyles and emergence of pathogens.</title>
        <authorList>
            <person name="Haridas S."/>
            <person name="Albert R."/>
            <person name="Binder M."/>
            <person name="Bloem J."/>
            <person name="Labutti K."/>
            <person name="Salamov A."/>
            <person name="Andreopoulos B."/>
            <person name="Baker S."/>
            <person name="Barry K."/>
            <person name="Bills G."/>
            <person name="Bluhm B."/>
            <person name="Cannon C."/>
            <person name="Castanera R."/>
            <person name="Culley D."/>
            <person name="Daum C."/>
            <person name="Ezra D."/>
            <person name="Gonzalez J."/>
            <person name="Henrissat B."/>
            <person name="Kuo A."/>
            <person name="Liang C."/>
            <person name="Lipzen A."/>
            <person name="Lutzoni F."/>
            <person name="Magnuson J."/>
            <person name="Mondo S."/>
            <person name="Nolan M."/>
            <person name="Ohm R."/>
            <person name="Pangilinan J."/>
            <person name="Park H.-J."/>
            <person name="Ramirez L."/>
            <person name="Alfaro M."/>
            <person name="Sun H."/>
            <person name="Tritt A."/>
            <person name="Yoshinaga Y."/>
            <person name="Zwiers L.-H."/>
            <person name="Turgeon B."/>
            <person name="Goodwin S."/>
            <person name="Spatafora J."/>
            <person name="Crous P."/>
            <person name="Grigoriev I."/>
        </authorList>
    </citation>
    <scope>NUCLEOTIDE SEQUENCE</scope>
    <source>
        <strain evidence="1">CBS 107.79</strain>
    </source>
</reference>
<dbReference type="Proteomes" id="UP000800036">
    <property type="component" value="Unassembled WGS sequence"/>
</dbReference>